<name>A0AAU9NB02_9ASTR</name>
<comment type="caution">
    <text evidence="1">The sequence shown here is derived from an EMBL/GenBank/DDBJ whole genome shotgun (WGS) entry which is preliminary data.</text>
</comment>
<protein>
    <submittedName>
        <fullName evidence="1">Uncharacterized protein</fullName>
    </submittedName>
</protein>
<accession>A0AAU9NB02</accession>
<dbReference type="Proteomes" id="UP001157418">
    <property type="component" value="Unassembled WGS sequence"/>
</dbReference>
<proteinExistence type="predicted"/>
<organism evidence="1 2">
    <name type="scientific">Lactuca virosa</name>
    <dbReference type="NCBI Taxonomy" id="75947"/>
    <lineage>
        <taxon>Eukaryota</taxon>
        <taxon>Viridiplantae</taxon>
        <taxon>Streptophyta</taxon>
        <taxon>Embryophyta</taxon>
        <taxon>Tracheophyta</taxon>
        <taxon>Spermatophyta</taxon>
        <taxon>Magnoliopsida</taxon>
        <taxon>eudicotyledons</taxon>
        <taxon>Gunneridae</taxon>
        <taxon>Pentapetalae</taxon>
        <taxon>asterids</taxon>
        <taxon>campanulids</taxon>
        <taxon>Asterales</taxon>
        <taxon>Asteraceae</taxon>
        <taxon>Cichorioideae</taxon>
        <taxon>Cichorieae</taxon>
        <taxon>Lactucinae</taxon>
        <taxon>Lactuca</taxon>
    </lineage>
</organism>
<dbReference type="EMBL" id="CAKMRJ010003334">
    <property type="protein sequence ID" value="CAH1433759.1"/>
    <property type="molecule type" value="Genomic_DNA"/>
</dbReference>
<gene>
    <name evidence="1" type="ORF">LVIROSA_LOCUS20331</name>
</gene>
<keyword evidence="2" id="KW-1185">Reference proteome</keyword>
<dbReference type="AlphaFoldDB" id="A0AAU9NB02"/>
<evidence type="ECO:0000313" key="2">
    <source>
        <dbReference type="Proteomes" id="UP001157418"/>
    </source>
</evidence>
<sequence>MHLRPLMNANGKDLLRFLDSAPLGHLLRFIYFSALISHRSESIDLRVIVPGIICKWVFHKNFCSDFIMDLFRLSWCHHFRGTCG</sequence>
<reference evidence="1 2" key="1">
    <citation type="submission" date="2022-01" db="EMBL/GenBank/DDBJ databases">
        <authorList>
            <person name="Xiong W."/>
            <person name="Schranz E."/>
        </authorList>
    </citation>
    <scope>NUCLEOTIDE SEQUENCE [LARGE SCALE GENOMIC DNA]</scope>
</reference>
<evidence type="ECO:0000313" key="1">
    <source>
        <dbReference type="EMBL" id="CAH1433759.1"/>
    </source>
</evidence>